<protein>
    <recommendedName>
        <fullName evidence="2">Flavodoxin-like domain-containing protein</fullName>
    </recommendedName>
</protein>
<gene>
    <name evidence="3" type="ORF">brsh051_25220</name>
</gene>
<organism evidence="3 4">
    <name type="scientific">Brooklawnia propionicigenes</name>
    <dbReference type="NCBI Taxonomy" id="3041175"/>
    <lineage>
        <taxon>Bacteria</taxon>
        <taxon>Bacillati</taxon>
        <taxon>Actinomycetota</taxon>
        <taxon>Actinomycetes</taxon>
        <taxon>Propionibacteriales</taxon>
        <taxon>Propionibacteriaceae</taxon>
        <taxon>Brooklawnia</taxon>
    </lineage>
</organism>
<proteinExistence type="predicted"/>
<feature type="compositionally biased region" description="Polar residues" evidence="1">
    <location>
        <begin position="62"/>
        <end position="72"/>
    </location>
</feature>
<feature type="domain" description="Flavodoxin-like" evidence="2">
    <location>
        <begin position="3"/>
        <end position="161"/>
    </location>
</feature>
<evidence type="ECO:0000259" key="2">
    <source>
        <dbReference type="PROSITE" id="PS50902"/>
    </source>
</evidence>
<reference evidence="3" key="1">
    <citation type="journal article" date="2024" name="Int. J. Syst. Evol. Microbiol.">
        <title>Brooklawnia propionicigenes sp. nov., a facultatively anaerobic, propionate-producing bacterium isolated from a methanogenic reactor treating waste from cattle farms.</title>
        <authorList>
            <person name="Akita Y."/>
            <person name="Ueki A."/>
            <person name="Tonouchi A."/>
            <person name="Sugawara Y."/>
            <person name="Honma S."/>
            <person name="Kaku N."/>
            <person name="Ueki K."/>
        </authorList>
    </citation>
    <scope>NUCLEOTIDE SEQUENCE</scope>
    <source>
        <strain evidence="3">SH051</strain>
    </source>
</reference>
<evidence type="ECO:0000313" key="4">
    <source>
        <dbReference type="Proteomes" id="UP001431656"/>
    </source>
</evidence>
<dbReference type="InterPro" id="IPR008254">
    <property type="entry name" value="Flavodoxin/NO_synth"/>
</dbReference>
<evidence type="ECO:0000256" key="1">
    <source>
        <dbReference type="SAM" id="MobiDB-lite"/>
    </source>
</evidence>
<dbReference type="PROSITE" id="PS00201">
    <property type="entry name" value="FLAVODOXIN"/>
    <property type="match status" value="1"/>
</dbReference>
<feature type="region of interest" description="Disordered" evidence="1">
    <location>
        <begin position="62"/>
        <end position="84"/>
    </location>
</feature>
<dbReference type="EMBL" id="AP028056">
    <property type="protein sequence ID" value="BEH03241.1"/>
    <property type="molecule type" value="Genomic_DNA"/>
</dbReference>
<dbReference type="AlphaFoldDB" id="A0AAN0K7S0"/>
<name>A0AAN0K7S0_9ACTN</name>
<dbReference type="GO" id="GO:0009055">
    <property type="term" value="F:electron transfer activity"/>
    <property type="evidence" value="ECO:0007669"/>
    <property type="project" value="InterPro"/>
</dbReference>
<accession>A0AAN0K7S0</accession>
<keyword evidence="4" id="KW-1185">Reference proteome</keyword>
<dbReference type="Gene3D" id="3.40.50.360">
    <property type="match status" value="1"/>
</dbReference>
<sequence>MKMVVVYESLWGNTAAVADAIAEGLGPEAKVLSTAQATAEELAGADLVVAGGPVFGFQLSSERTRQSIQDSPESGAPAPDLSAPPLRAWLETLPPGTGQCAAFDTRVRGPFGKGAPTVAEGLRAKGYQLIARPEGFVVTGKYGPLRKGELERATQWGRQLRQSMSPSQ</sequence>
<dbReference type="KEGG" id="broo:brsh051_25220"/>
<dbReference type="InterPro" id="IPR029039">
    <property type="entry name" value="Flavoprotein-like_sf"/>
</dbReference>
<dbReference type="Proteomes" id="UP001431656">
    <property type="component" value="Chromosome"/>
</dbReference>
<dbReference type="GO" id="GO:0010181">
    <property type="term" value="F:FMN binding"/>
    <property type="evidence" value="ECO:0007669"/>
    <property type="project" value="InterPro"/>
</dbReference>
<evidence type="ECO:0000313" key="3">
    <source>
        <dbReference type="EMBL" id="BEH03241.1"/>
    </source>
</evidence>
<dbReference type="SUPFAM" id="SSF52218">
    <property type="entry name" value="Flavoproteins"/>
    <property type="match status" value="1"/>
</dbReference>
<dbReference type="PROSITE" id="PS50902">
    <property type="entry name" value="FLAVODOXIN_LIKE"/>
    <property type="match status" value="1"/>
</dbReference>
<dbReference type="InterPro" id="IPR001226">
    <property type="entry name" value="Flavodoxin_CS"/>
</dbReference>
<dbReference type="RefSeq" id="WP_425332719.1">
    <property type="nucleotide sequence ID" value="NZ_AP028056.1"/>
</dbReference>